<feature type="domain" description="Peptidoglycan binding-like" evidence="2">
    <location>
        <begin position="71"/>
        <end position="126"/>
    </location>
</feature>
<dbReference type="InterPro" id="IPR036366">
    <property type="entry name" value="PGBDSf"/>
</dbReference>
<comment type="caution">
    <text evidence="3">The sequence shown here is derived from an EMBL/GenBank/DDBJ whole genome shotgun (WGS) entry which is preliminary data.</text>
</comment>
<feature type="signal peptide" evidence="1">
    <location>
        <begin position="1"/>
        <end position="42"/>
    </location>
</feature>
<feature type="chain" id="PRO_5046490642" description="Peptidoglycan binding-like domain-containing protein" evidence="1">
    <location>
        <begin position="43"/>
        <end position="151"/>
    </location>
</feature>
<evidence type="ECO:0000313" key="3">
    <source>
        <dbReference type="EMBL" id="GAA1971982.1"/>
    </source>
</evidence>
<keyword evidence="1" id="KW-0732">Signal</keyword>
<dbReference type="EMBL" id="BAAAPB010000004">
    <property type="protein sequence ID" value="GAA1971982.1"/>
    <property type="molecule type" value="Genomic_DNA"/>
</dbReference>
<sequence>MYPTHPFLRSSLRSSLRSGPRTGPARALLAAVTLAASLGAVAATPEPARAAGSCVSYNYGYGGYATCVGRIQVLLNAFRPQIGSPYAKLAVDNSFGPATRAAVIAFQRFWRLTPDGIVGPRTWNELCSPHMGPGPISWYPYSAARAAGCAI</sequence>
<dbReference type="RefSeq" id="WP_344047295.1">
    <property type="nucleotide sequence ID" value="NZ_BAAAPB010000004.1"/>
</dbReference>
<accession>A0ABN2RNA1</accession>
<evidence type="ECO:0000313" key="4">
    <source>
        <dbReference type="Proteomes" id="UP001500571"/>
    </source>
</evidence>
<gene>
    <name evidence="3" type="ORF">GCM10009798_36370</name>
</gene>
<dbReference type="Proteomes" id="UP001500571">
    <property type="component" value="Unassembled WGS sequence"/>
</dbReference>
<name>A0ABN2RNA1_9ACTN</name>
<dbReference type="SUPFAM" id="SSF47090">
    <property type="entry name" value="PGBD-like"/>
    <property type="match status" value="1"/>
</dbReference>
<dbReference type="Pfam" id="PF01471">
    <property type="entry name" value="PG_binding_1"/>
    <property type="match status" value="1"/>
</dbReference>
<protein>
    <recommendedName>
        <fullName evidence="2">Peptidoglycan binding-like domain-containing protein</fullName>
    </recommendedName>
</protein>
<dbReference type="InterPro" id="IPR002477">
    <property type="entry name" value="Peptidoglycan-bd-like"/>
</dbReference>
<evidence type="ECO:0000256" key="1">
    <source>
        <dbReference type="SAM" id="SignalP"/>
    </source>
</evidence>
<dbReference type="Gene3D" id="1.10.101.10">
    <property type="entry name" value="PGBD-like superfamily/PGBD"/>
    <property type="match status" value="1"/>
</dbReference>
<proteinExistence type="predicted"/>
<reference evidence="3 4" key="1">
    <citation type="journal article" date="2019" name="Int. J. Syst. Evol. Microbiol.">
        <title>The Global Catalogue of Microorganisms (GCM) 10K type strain sequencing project: providing services to taxonomists for standard genome sequencing and annotation.</title>
        <authorList>
            <consortium name="The Broad Institute Genomics Platform"/>
            <consortium name="The Broad Institute Genome Sequencing Center for Infectious Disease"/>
            <person name="Wu L."/>
            <person name="Ma J."/>
        </authorList>
    </citation>
    <scope>NUCLEOTIDE SEQUENCE [LARGE SCALE GENOMIC DNA]</scope>
    <source>
        <strain evidence="3 4">JCM 15309</strain>
    </source>
</reference>
<organism evidence="3 4">
    <name type="scientific">Nocardioides panacihumi</name>
    <dbReference type="NCBI Taxonomy" id="400774"/>
    <lineage>
        <taxon>Bacteria</taxon>
        <taxon>Bacillati</taxon>
        <taxon>Actinomycetota</taxon>
        <taxon>Actinomycetes</taxon>
        <taxon>Propionibacteriales</taxon>
        <taxon>Nocardioidaceae</taxon>
        <taxon>Nocardioides</taxon>
    </lineage>
</organism>
<evidence type="ECO:0000259" key="2">
    <source>
        <dbReference type="Pfam" id="PF01471"/>
    </source>
</evidence>
<keyword evidence="4" id="KW-1185">Reference proteome</keyword>
<dbReference type="InterPro" id="IPR036365">
    <property type="entry name" value="PGBD-like_sf"/>
</dbReference>